<gene>
    <name evidence="1" type="ORF">ECPE_LOCUS2145</name>
</gene>
<sequence length="134" mass="15113">MPVEVMCTATCLTRTSEHVIVARTTPTGPSILVWNLTSNQTEHEIPYHPMNPLVKDSVTYLNISMDDRLVVAGFQNPTDDHACYMVFDLAAHYRVSELDPRDALNACSNKQKSFTNTYHDLNYNLECVAPLHSE</sequence>
<name>A0A183A5B0_9TREM</name>
<accession>A0A183A5B0</accession>
<reference evidence="1 2" key="2">
    <citation type="submission" date="2018-11" db="EMBL/GenBank/DDBJ databases">
        <authorList>
            <consortium name="Pathogen Informatics"/>
        </authorList>
    </citation>
    <scope>NUCLEOTIDE SEQUENCE [LARGE SCALE GENOMIC DNA]</scope>
    <source>
        <strain evidence="1 2">Egypt</strain>
    </source>
</reference>
<dbReference type="EMBL" id="UZAN01039433">
    <property type="protein sequence ID" value="VDP65556.1"/>
    <property type="molecule type" value="Genomic_DNA"/>
</dbReference>
<dbReference type="WBParaSite" id="ECPE_0000214501-mRNA-1">
    <property type="protein sequence ID" value="ECPE_0000214501-mRNA-1"/>
    <property type="gene ID" value="ECPE_0000214501"/>
</dbReference>
<evidence type="ECO:0000313" key="3">
    <source>
        <dbReference type="WBParaSite" id="ECPE_0000214501-mRNA-1"/>
    </source>
</evidence>
<dbReference type="AlphaFoldDB" id="A0A183A5B0"/>
<evidence type="ECO:0000313" key="1">
    <source>
        <dbReference type="EMBL" id="VDP65556.1"/>
    </source>
</evidence>
<evidence type="ECO:0000313" key="2">
    <source>
        <dbReference type="Proteomes" id="UP000272942"/>
    </source>
</evidence>
<keyword evidence="2" id="KW-1185">Reference proteome</keyword>
<proteinExistence type="predicted"/>
<dbReference type="OrthoDB" id="6275838at2759"/>
<protein>
    <submittedName>
        <fullName evidence="3">WD_REPEATS_REGION domain-containing protein</fullName>
    </submittedName>
</protein>
<dbReference type="Proteomes" id="UP000272942">
    <property type="component" value="Unassembled WGS sequence"/>
</dbReference>
<reference evidence="3" key="1">
    <citation type="submission" date="2016-06" db="UniProtKB">
        <authorList>
            <consortium name="WormBaseParasite"/>
        </authorList>
    </citation>
    <scope>IDENTIFICATION</scope>
</reference>
<organism evidence="3">
    <name type="scientific">Echinostoma caproni</name>
    <dbReference type="NCBI Taxonomy" id="27848"/>
    <lineage>
        <taxon>Eukaryota</taxon>
        <taxon>Metazoa</taxon>
        <taxon>Spiralia</taxon>
        <taxon>Lophotrochozoa</taxon>
        <taxon>Platyhelminthes</taxon>
        <taxon>Trematoda</taxon>
        <taxon>Digenea</taxon>
        <taxon>Plagiorchiida</taxon>
        <taxon>Echinostomata</taxon>
        <taxon>Echinostomatoidea</taxon>
        <taxon>Echinostomatidae</taxon>
        <taxon>Echinostoma</taxon>
    </lineage>
</organism>